<accession>A0A8S3XXX9</accession>
<name>A0A8S3XXX9_PARAO</name>
<evidence type="ECO:0000313" key="1">
    <source>
        <dbReference type="EMBL" id="CAG5047262.1"/>
    </source>
</evidence>
<protein>
    <submittedName>
        <fullName evidence="1">(apollo) hypothetical protein</fullName>
    </submittedName>
</protein>
<organism evidence="1 2">
    <name type="scientific">Parnassius apollo</name>
    <name type="common">Apollo butterfly</name>
    <name type="synonym">Papilio apollo</name>
    <dbReference type="NCBI Taxonomy" id="110799"/>
    <lineage>
        <taxon>Eukaryota</taxon>
        <taxon>Metazoa</taxon>
        <taxon>Ecdysozoa</taxon>
        <taxon>Arthropoda</taxon>
        <taxon>Hexapoda</taxon>
        <taxon>Insecta</taxon>
        <taxon>Pterygota</taxon>
        <taxon>Neoptera</taxon>
        <taxon>Endopterygota</taxon>
        <taxon>Lepidoptera</taxon>
        <taxon>Glossata</taxon>
        <taxon>Ditrysia</taxon>
        <taxon>Papilionoidea</taxon>
        <taxon>Papilionidae</taxon>
        <taxon>Parnassiinae</taxon>
        <taxon>Parnassini</taxon>
        <taxon>Parnassius</taxon>
        <taxon>Parnassius</taxon>
    </lineage>
</organism>
<sequence length="85" mass="9744">MSQSLLVVRSKARRGVETVRPSQSETAMGIASRALTVLTAVTVREAMKTPHLAAECREWRHRRHQEPSKKITPRIKDFIVLLVYY</sequence>
<proteinExistence type="predicted"/>
<reference evidence="1" key="1">
    <citation type="submission" date="2021-04" db="EMBL/GenBank/DDBJ databases">
        <authorList>
            <person name="Tunstrom K."/>
        </authorList>
    </citation>
    <scope>NUCLEOTIDE SEQUENCE</scope>
</reference>
<comment type="caution">
    <text evidence="1">The sequence shown here is derived from an EMBL/GenBank/DDBJ whole genome shotgun (WGS) entry which is preliminary data.</text>
</comment>
<evidence type="ECO:0000313" key="2">
    <source>
        <dbReference type="Proteomes" id="UP000691718"/>
    </source>
</evidence>
<dbReference type="EMBL" id="CAJQZP010001449">
    <property type="protein sequence ID" value="CAG5047262.1"/>
    <property type="molecule type" value="Genomic_DNA"/>
</dbReference>
<gene>
    <name evidence="1" type="ORF">PAPOLLO_LOCUS23843</name>
</gene>
<dbReference type="AlphaFoldDB" id="A0A8S3XXX9"/>
<keyword evidence="2" id="KW-1185">Reference proteome</keyword>
<dbReference type="Proteomes" id="UP000691718">
    <property type="component" value="Unassembled WGS sequence"/>
</dbReference>